<evidence type="ECO:0000259" key="10">
    <source>
        <dbReference type="Pfam" id="PF00586"/>
    </source>
</evidence>
<feature type="binding site" evidence="8">
    <location>
        <position position="59"/>
    </location>
    <ligand>
        <name>ATP</name>
        <dbReference type="ChEBI" id="CHEBI:30616"/>
    </ligand>
</feature>
<reference evidence="13" key="1">
    <citation type="journal article" date="2021" name="PeerJ">
        <title>Extensive microbial diversity within the chicken gut microbiome revealed by metagenomics and culture.</title>
        <authorList>
            <person name="Gilroy R."/>
            <person name="Ravi A."/>
            <person name="Getino M."/>
            <person name="Pursley I."/>
            <person name="Horton D.L."/>
            <person name="Alikhan N.F."/>
            <person name="Baker D."/>
            <person name="Gharbi K."/>
            <person name="Hall N."/>
            <person name="Watson M."/>
            <person name="Adriaenssens E.M."/>
            <person name="Foster-Nyarko E."/>
            <person name="Jarju S."/>
            <person name="Secka A."/>
            <person name="Antonio M."/>
            <person name="Oren A."/>
            <person name="Chaudhuri R.R."/>
            <person name="La Ragione R."/>
            <person name="Hildebrand F."/>
            <person name="Pallen M.J."/>
        </authorList>
    </citation>
    <scope>NUCLEOTIDE SEQUENCE</scope>
    <source>
        <strain evidence="13">4376</strain>
    </source>
</reference>
<dbReference type="FunFam" id="3.30.1330.10:FF:000004">
    <property type="entry name" value="Phosphoribosylformylglycinamidine synthase subunit PurL"/>
    <property type="match status" value="1"/>
</dbReference>
<evidence type="ECO:0000256" key="7">
    <source>
        <dbReference type="ARBA" id="ARBA00022842"/>
    </source>
</evidence>
<dbReference type="AlphaFoldDB" id="A0A9D1RWR7"/>
<evidence type="ECO:0000256" key="5">
    <source>
        <dbReference type="ARBA" id="ARBA00022755"/>
    </source>
</evidence>
<dbReference type="SUPFAM" id="SSF56042">
    <property type="entry name" value="PurM C-terminal domain-like"/>
    <property type="match status" value="2"/>
</dbReference>
<gene>
    <name evidence="8 13" type="primary">purL</name>
    <name evidence="13" type="ORF">H9867_00475</name>
</gene>
<dbReference type="Gene3D" id="3.30.1330.10">
    <property type="entry name" value="PurM-like, N-terminal domain"/>
    <property type="match status" value="2"/>
</dbReference>
<evidence type="ECO:0000313" key="14">
    <source>
        <dbReference type="Proteomes" id="UP000824189"/>
    </source>
</evidence>
<evidence type="ECO:0000256" key="9">
    <source>
        <dbReference type="SAM" id="MobiDB-lite"/>
    </source>
</evidence>
<dbReference type="InterPro" id="IPR041609">
    <property type="entry name" value="PurL_linker"/>
</dbReference>
<feature type="binding site" evidence="8">
    <location>
        <position position="548"/>
    </location>
    <ligand>
        <name>ATP</name>
        <dbReference type="ChEBI" id="CHEBI:30616"/>
    </ligand>
</feature>
<dbReference type="GO" id="GO:0000287">
    <property type="term" value="F:magnesium ion binding"/>
    <property type="evidence" value="ECO:0007669"/>
    <property type="project" value="UniProtKB-UniRule"/>
</dbReference>
<name>A0A9D1RWR7_9CORY</name>
<comment type="subcellular location">
    <subcellularLocation>
        <location evidence="8">Cytoplasm</location>
    </subcellularLocation>
</comment>
<keyword evidence="5 8" id="KW-0658">Purine biosynthesis</keyword>
<dbReference type="GO" id="GO:0004642">
    <property type="term" value="F:phosphoribosylformylglycinamidine synthase activity"/>
    <property type="evidence" value="ECO:0007669"/>
    <property type="project" value="UniProtKB-UniRule"/>
</dbReference>
<feature type="domain" description="PurM-like N-terminal" evidence="10">
    <location>
        <begin position="455"/>
        <end position="572"/>
    </location>
</feature>
<sequence>MIHNDTVAHAQAEPDLEQPYAELGLKDDEYARIKKILGRRPTDAELAMYSVMWSEHCSYKSSKVHLRYFGETTTDEMKSKMLAGIGENAGVIDIGDGHAVTFKVESHNHPSYVEPYQGAATGVGGIVRDIMAMGARPVAVMDQLRFGPADAPDTQRVLPGVVAGVGGYGNSLGLPNIGGETVFDASYAGNPLVNALCVGTLKVEDLKLAFASGEGNRVILFGSRTGLDGIGGVSVLASDTFEEGAERKLPAVQVGDPFAEKVLIECCLELYRAGVVVGIQDLGGAGLSCATSELASAGDGGMHINLDNVHLRADNMTAAEILSSESQERMCAVVSPDKVDQFMEICAKWDVLASDIGCVTDGDHLVIEHNGEIVVDAPPRTMAEEGPVYERPYSRPDNQDELNQEPKLARPQTAQELRHTVLDMAASPALCSREFITEQYDRYVRGNTASAKDADAGVLRIDEETGRGIAVSTDASGRYTQLDPRTGAQLALAEAYRNVSVTGATPVAVSNCLNFGSPEDPGVMWQFKEAVYGLADGCAELGTPVTGGNVSFYNQTGTTAILPTPVIAVLGTIDDCSTRIPQQLPSGKAYHLILAGTETADELGGSIWQQVTHGALAGMPPKIDLAREQKLGEFLSEQRGNIAAAHDLSEGGLAQTVVEMAVQSGTGIAVNPLLNLHFSSSLVRPEDVEAMQTIIDHELGQVEGEQLDEEQLQKLADQVNAADKRGLVEQAFIGMFSETATRVLLAVEEDNYREVMLALADKGLTGGWIGVTGVADDAGQPTVRFGSHVMPAMPFGSGVRLAEEAEDNHDGVDMIFSLTELKEAWTTTLPALFSHAAGNNSVV</sequence>
<dbReference type="Pfam" id="PF18072">
    <property type="entry name" value="FGAR-AT_linker"/>
    <property type="match status" value="1"/>
</dbReference>
<accession>A0A9D1RWR7</accession>
<comment type="function">
    <text evidence="8">Part of the phosphoribosylformylglycinamidine synthase complex involved in the purines biosynthetic pathway. Catalyzes the ATP-dependent conversion of formylglycinamide ribonucleotide (FGAR) and glutamine to yield formylglycinamidine ribonucleotide (FGAM) and glutamate. The FGAM synthase complex is composed of three subunits. PurQ produces an ammonia molecule by converting glutamine to glutamate. PurL transfers the ammonia molecule to FGAR to form FGAM in an ATP-dependent manner. PurS interacts with PurQ and PurL and is thought to assist in the transfer of the ammonia molecule from PurQ to PurL.</text>
</comment>
<dbReference type="CDD" id="cd02204">
    <property type="entry name" value="PurL_repeat2"/>
    <property type="match status" value="1"/>
</dbReference>
<dbReference type="GO" id="GO:0006189">
    <property type="term" value="P:'de novo' IMP biosynthetic process"/>
    <property type="evidence" value="ECO:0007669"/>
    <property type="project" value="UniProtKB-UniRule"/>
</dbReference>
<organism evidence="13 14">
    <name type="scientific">Candidatus Corynebacterium gallistercoris</name>
    <dbReference type="NCBI Taxonomy" id="2838530"/>
    <lineage>
        <taxon>Bacteria</taxon>
        <taxon>Bacillati</taxon>
        <taxon>Actinomycetota</taxon>
        <taxon>Actinomycetes</taxon>
        <taxon>Mycobacteriales</taxon>
        <taxon>Corynebacteriaceae</taxon>
        <taxon>Corynebacterium</taxon>
    </lineage>
</organism>
<dbReference type="PIRSF" id="PIRSF001587">
    <property type="entry name" value="FGAM_synthase_II"/>
    <property type="match status" value="1"/>
</dbReference>
<feature type="binding site" evidence="8">
    <location>
        <position position="105"/>
    </location>
    <ligand>
        <name>Mg(2+)</name>
        <dbReference type="ChEBI" id="CHEBI:18420"/>
        <label>1</label>
    </ligand>
</feature>
<evidence type="ECO:0000259" key="12">
    <source>
        <dbReference type="Pfam" id="PF18072"/>
    </source>
</evidence>
<feature type="binding site" evidence="8">
    <location>
        <begin position="106"/>
        <end position="109"/>
    </location>
    <ligand>
        <name>substrate</name>
    </ligand>
</feature>
<dbReference type="GO" id="GO:0005737">
    <property type="term" value="C:cytoplasm"/>
    <property type="evidence" value="ECO:0007669"/>
    <property type="project" value="UniProtKB-SubCell"/>
</dbReference>
<dbReference type="InterPro" id="IPR036676">
    <property type="entry name" value="PurM-like_C_sf"/>
</dbReference>
<feature type="domain" description="PurM-like C-terminal" evidence="11">
    <location>
        <begin position="214"/>
        <end position="368"/>
    </location>
</feature>
<keyword evidence="3 8" id="KW-0479">Metal-binding</keyword>
<keyword evidence="4 8" id="KW-0547">Nucleotide-binding</keyword>
<dbReference type="SUPFAM" id="SSF55326">
    <property type="entry name" value="PurM N-terminal domain-like"/>
    <property type="match status" value="2"/>
</dbReference>
<feature type="binding site" evidence="8">
    <location>
        <position position="549"/>
    </location>
    <ligand>
        <name>Mg(2+)</name>
        <dbReference type="ChEBI" id="CHEBI:18420"/>
        <label>1</label>
    </ligand>
</feature>
<comment type="similarity">
    <text evidence="8">Belongs to the FGAMS family.</text>
</comment>
<feature type="region of interest" description="Disordered" evidence="9">
    <location>
        <begin position="387"/>
        <end position="410"/>
    </location>
</feature>
<dbReference type="EMBL" id="DXFZ01000007">
    <property type="protein sequence ID" value="HIW94955.1"/>
    <property type="molecule type" value="Genomic_DNA"/>
</dbReference>
<feature type="binding site" evidence="8">
    <location>
        <position position="103"/>
    </location>
    <ligand>
        <name>ATP</name>
        <dbReference type="ChEBI" id="CHEBI:30616"/>
    </ligand>
</feature>
<comment type="subunit">
    <text evidence="8">Monomer. Part of the FGAM synthase complex composed of 1 PurL, 1 PurQ and 2 PurS subunits.</text>
</comment>
<dbReference type="InterPro" id="IPR016188">
    <property type="entry name" value="PurM-like_N"/>
</dbReference>
<feature type="binding site" evidence="8">
    <location>
        <position position="129"/>
    </location>
    <ligand>
        <name>Mg(2+)</name>
        <dbReference type="ChEBI" id="CHEBI:18420"/>
        <label>2</label>
    </ligand>
</feature>
<evidence type="ECO:0000256" key="4">
    <source>
        <dbReference type="ARBA" id="ARBA00022741"/>
    </source>
</evidence>
<keyword evidence="2 8" id="KW-0436">Ligase</keyword>
<keyword evidence="7 8" id="KW-0460">Magnesium</keyword>
<dbReference type="PANTHER" id="PTHR43555">
    <property type="entry name" value="PHOSPHORIBOSYLFORMYLGLYCINAMIDINE SYNTHASE SUBUNIT PURL"/>
    <property type="match status" value="1"/>
</dbReference>
<feature type="domain" description="PurM-like N-terminal" evidence="10">
    <location>
        <begin position="86"/>
        <end position="200"/>
    </location>
</feature>
<feature type="active site" evidence="8">
    <location>
        <position position="56"/>
    </location>
</feature>
<dbReference type="GO" id="GO:0005524">
    <property type="term" value="F:ATP binding"/>
    <property type="evidence" value="ECO:0007669"/>
    <property type="project" value="UniProtKB-UniRule"/>
</dbReference>
<comment type="caution">
    <text evidence="13">The sequence shown here is derived from an EMBL/GenBank/DDBJ whole genome shotgun (WGS) entry which is preliminary data.</text>
</comment>
<keyword evidence="1 8" id="KW-0963">Cytoplasm</keyword>
<dbReference type="InterPro" id="IPR036921">
    <property type="entry name" value="PurM-like_N_sf"/>
</dbReference>
<dbReference type="Pfam" id="PF00586">
    <property type="entry name" value="AIRS"/>
    <property type="match status" value="2"/>
</dbReference>
<protein>
    <recommendedName>
        <fullName evidence="8">Phosphoribosylformylglycinamidine synthase subunit PurL</fullName>
        <shortName evidence="8">FGAM synthase</shortName>
        <ecNumber evidence="8">6.3.5.3</ecNumber>
    </recommendedName>
    <alternativeName>
        <fullName evidence="8">Formylglycinamide ribonucleotide amidotransferase subunit II</fullName>
        <shortName evidence="8">FGAR amidotransferase II</shortName>
        <shortName evidence="8">FGAR-AT II</shortName>
    </alternativeName>
    <alternativeName>
        <fullName evidence="8">Glutamine amidotransferase PurL</fullName>
    </alternativeName>
    <alternativeName>
        <fullName evidence="8">Phosphoribosylformylglycinamidine synthase subunit II</fullName>
    </alternativeName>
</protein>
<reference evidence="13" key="2">
    <citation type="submission" date="2021-04" db="EMBL/GenBank/DDBJ databases">
        <authorList>
            <person name="Gilroy R."/>
        </authorList>
    </citation>
    <scope>NUCLEOTIDE SEQUENCE</scope>
    <source>
        <strain evidence="13">4376</strain>
    </source>
</reference>
<feature type="binding site" evidence="8">
    <location>
        <position position="511"/>
    </location>
    <ligand>
        <name>ATP</name>
        <dbReference type="ChEBI" id="CHEBI:30616"/>
    </ligand>
</feature>
<evidence type="ECO:0000256" key="3">
    <source>
        <dbReference type="ARBA" id="ARBA00022723"/>
    </source>
</evidence>
<evidence type="ECO:0000256" key="8">
    <source>
        <dbReference type="HAMAP-Rule" id="MF_00420"/>
    </source>
</evidence>
<dbReference type="InterPro" id="IPR010918">
    <property type="entry name" value="PurM-like_C_dom"/>
</dbReference>
<evidence type="ECO:0000259" key="11">
    <source>
        <dbReference type="Pfam" id="PF02769"/>
    </source>
</evidence>
<dbReference type="Gene3D" id="3.90.650.10">
    <property type="entry name" value="PurM-like C-terminal domain"/>
    <property type="match status" value="2"/>
</dbReference>
<keyword evidence="6 8" id="KW-0067">ATP-binding</keyword>
<evidence type="ECO:0000256" key="1">
    <source>
        <dbReference type="ARBA" id="ARBA00022490"/>
    </source>
</evidence>
<feature type="binding site" evidence="8">
    <location>
        <begin position="325"/>
        <end position="327"/>
    </location>
    <ligand>
        <name>substrate</name>
    </ligand>
</feature>
<proteinExistence type="inferred from homology"/>
<feature type="active site" description="Proton acceptor" evidence="8">
    <location>
        <position position="107"/>
    </location>
</feature>
<feature type="binding site" evidence="8">
    <location>
        <position position="128"/>
    </location>
    <ligand>
        <name>substrate</name>
    </ligand>
</feature>
<feature type="domain" description="PurM-like C-terminal" evidence="11">
    <location>
        <begin position="592"/>
        <end position="764"/>
    </location>
</feature>
<dbReference type="EC" id="6.3.5.3" evidence="8"/>
<dbReference type="NCBIfam" id="NF002290">
    <property type="entry name" value="PRK01213.1"/>
    <property type="match status" value="1"/>
</dbReference>
<dbReference type="Proteomes" id="UP000824189">
    <property type="component" value="Unassembled WGS sequence"/>
</dbReference>
<dbReference type="Pfam" id="PF02769">
    <property type="entry name" value="AIRS_C"/>
    <property type="match status" value="2"/>
</dbReference>
<feature type="domain" description="Phosphoribosylformylglycinamidine synthase linker" evidence="12">
    <location>
        <begin position="18"/>
        <end position="60"/>
    </location>
</feature>
<evidence type="ECO:0000256" key="2">
    <source>
        <dbReference type="ARBA" id="ARBA00022598"/>
    </source>
</evidence>
<feature type="binding site" evidence="8">
    <location>
        <position position="551"/>
    </location>
    <ligand>
        <name>substrate</name>
    </ligand>
</feature>
<dbReference type="CDD" id="cd02203">
    <property type="entry name" value="PurL_repeat1"/>
    <property type="match status" value="1"/>
</dbReference>
<comment type="pathway">
    <text evidence="8">Purine metabolism; IMP biosynthesis via de novo pathway; 5-amino-1-(5-phospho-D-ribosyl)imidazole from N(2)-formyl-N(1)-(5-phospho-D-ribosyl)glycinamide: step 1/2.</text>
</comment>
<dbReference type="PANTHER" id="PTHR43555:SF1">
    <property type="entry name" value="PHOSPHORIBOSYLFORMYLGLYCINAMIDINE SYNTHASE SUBUNIT PURL"/>
    <property type="match status" value="1"/>
</dbReference>
<comment type="catalytic activity">
    <reaction evidence="8">
        <text>N(2)-formyl-N(1)-(5-phospho-beta-D-ribosyl)glycinamide + L-glutamine + ATP + H2O = 2-formamido-N(1)-(5-O-phospho-beta-D-ribosyl)acetamidine + L-glutamate + ADP + phosphate + H(+)</text>
        <dbReference type="Rhea" id="RHEA:17129"/>
        <dbReference type="ChEBI" id="CHEBI:15377"/>
        <dbReference type="ChEBI" id="CHEBI:15378"/>
        <dbReference type="ChEBI" id="CHEBI:29985"/>
        <dbReference type="ChEBI" id="CHEBI:30616"/>
        <dbReference type="ChEBI" id="CHEBI:43474"/>
        <dbReference type="ChEBI" id="CHEBI:58359"/>
        <dbReference type="ChEBI" id="CHEBI:147286"/>
        <dbReference type="ChEBI" id="CHEBI:147287"/>
        <dbReference type="ChEBI" id="CHEBI:456216"/>
        <dbReference type="EC" id="6.3.5.3"/>
    </reaction>
</comment>
<evidence type="ECO:0000256" key="6">
    <source>
        <dbReference type="ARBA" id="ARBA00022840"/>
    </source>
</evidence>
<feature type="binding site" evidence="8">
    <location>
        <position position="253"/>
    </location>
    <ligand>
        <name>substrate</name>
    </ligand>
</feature>
<evidence type="ECO:0000313" key="13">
    <source>
        <dbReference type="EMBL" id="HIW94955.1"/>
    </source>
</evidence>
<dbReference type="HAMAP" id="MF_00420">
    <property type="entry name" value="PurL_2"/>
    <property type="match status" value="1"/>
</dbReference>
<feature type="binding site" evidence="8">
    <location>
        <position position="281"/>
    </location>
    <ligand>
        <name>Mg(2+)</name>
        <dbReference type="ChEBI" id="CHEBI:18420"/>
        <label>2</label>
    </ligand>
</feature>
<dbReference type="NCBIfam" id="TIGR01736">
    <property type="entry name" value="FGAM_synth_II"/>
    <property type="match status" value="1"/>
</dbReference>
<dbReference type="InterPro" id="IPR010074">
    <property type="entry name" value="PRibForGlyAmidine_synth_PurL"/>
</dbReference>
<comment type="caution">
    <text evidence="8">Lacks conserved residue(s) required for the propagation of feature annotation.</text>
</comment>